<dbReference type="InterPro" id="IPR013022">
    <property type="entry name" value="Xyl_isomerase-like_TIM-brl"/>
</dbReference>
<protein>
    <submittedName>
        <fullName evidence="2">Sugar phosphate isomerase/epimerase</fullName>
    </submittedName>
</protein>
<dbReference type="SUPFAM" id="SSF51658">
    <property type="entry name" value="Xylose isomerase-like"/>
    <property type="match status" value="1"/>
</dbReference>
<reference evidence="2" key="1">
    <citation type="submission" date="2020-10" db="EMBL/GenBank/DDBJ databases">
        <authorList>
            <person name="Gilroy R."/>
        </authorList>
    </citation>
    <scope>NUCLEOTIDE SEQUENCE</scope>
    <source>
        <strain evidence="2">USAMLcec3-3695</strain>
    </source>
</reference>
<keyword evidence="2" id="KW-0413">Isomerase</keyword>
<evidence type="ECO:0000313" key="3">
    <source>
        <dbReference type="Proteomes" id="UP000824109"/>
    </source>
</evidence>
<evidence type="ECO:0000313" key="2">
    <source>
        <dbReference type="EMBL" id="HIU56696.1"/>
    </source>
</evidence>
<organism evidence="2 3">
    <name type="scientific">Candidatus Ornithomonoglobus merdipullorum</name>
    <dbReference type="NCBI Taxonomy" id="2840895"/>
    <lineage>
        <taxon>Bacteria</taxon>
        <taxon>Bacillati</taxon>
        <taxon>Bacillota</taxon>
        <taxon>Clostridia</taxon>
        <taxon>Candidatus Ornithomonoglobus</taxon>
    </lineage>
</organism>
<dbReference type="GO" id="GO:0016853">
    <property type="term" value="F:isomerase activity"/>
    <property type="evidence" value="ECO:0007669"/>
    <property type="project" value="UniProtKB-KW"/>
</dbReference>
<evidence type="ECO:0000259" key="1">
    <source>
        <dbReference type="Pfam" id="PF01261"/>
    </source>
</evidence>
<feature type="domain" description="Xylose isomerase-like TIM barrel" evidence="1">
    <location>
        <begin position="22"/>
        <end position="259"/>
    </location>
</feature>
<dbReference type="PANTHER" id="PTHR12110">
    <property type="entry name" value="HYDROXYPYRUVATE ISOMERASE"/>
    <property type="match status" value="1"/>
</dbReference>
<dbReference type="Pfam" id="PF01261">
    <property type="entry name" value="AP_endonuc_2"/>
    <property type="match status" value="1"/>
</dbReference>
<name>A0A9D1MAI2_9FIRM</name>
<dbReference type="InterPro" id="IPR036237">
    <property type="entry name" value="Xyl_isomerase-like_sf"/>
</dbReference>
<accession>A0A9D1MAI2</accession>
<proteinExistence type="predicted"/>
<gene>
    <name evidence="2" type="ORF">IAA61_02635</name>
</gene>
<dbReference type="Gene3D" id="3.20.20.150">
    <property type="entry name" value="Divalent-metal-dependent TIM barrel enzymes"/>
    <property type="match status" value="1"/>
</dbReference>
<reference evidence="2" key="2">
    <citation type="journal article" date="2021" name="PeerJ">
        <title>Extensive microbial diversity within the chicken gut microbiome revealed by metagenomics and culture.</title>
        <authorList>
            <person name="Gilroy R."/>
            <person name="Ravi A."/>
            <person name="Getino M."/>
            <person name="Pursley I."/>
            <person name="Horton D.L."/>
            <person name="Alikhan N.F."/>
            <person name="Baker D."/>
            <person name="Gharbi K."/>
            <person name="Hall N."/>
            <person name="Watson M."/>
            <person name="Adriaenssens E.M."/>
            <person name="Foster-Nyarko E."/>
            <person name="Jarju S."/>
            <person name="Secka A."/>
            <person name="Antonio M."/>
            <person name="Oren A."/>
            <person name="Chaudhuri R.R."/>
            <person name="La Ragione R."/>
            <person name="Hildebrand F."/>
            <person name="Pallen M.J."/>
        </authorList>
    </citation>
    <scope>NUCLEOTIDE SEQUENCE</scope>
    <source>
        <strain evidence="2">USAMLcec3-3695</strain>
    </source>
</reference>
<dbReference type="Proteomes" id="UP000824109">
    <property type="component" value="Unassembled WGS sequence"/>
</dbReference>
<dbReference type="EMBL" id="DVNB01000026">
    <property type="protein sequence ID" value="HIU56696.1"/>
    <property type="molecule type" value="Genomic_DNA"/>
</dbReference>
<comment type="caution">
    <text evidence="2">The sequence shown here is derived from an EMBL/GenBank/DDBJ whole genome shotgun (WGS) entry which is preliminary data.</text>
</comment>
<sequence>MQLGIRAHDCAGDTFEELIGNIKAQGLKCIQLAPGKAIKEFVTDNCAMTPGMALYVKRVMAKADMDVAVLGCYLNLGTPDPEQLAETQAIYKSHIRFASLLGCGVVGTETGAVNTTYSYEEANGSDEALEVFIDHLRPVVEYAEKLGVVIALECVWRHIVCDVKRMRKVLDAIDSPNLQVIYDPINTFRDGESVDQEAMMNEAFELLGDDIAAIHIKDFVIEDGKIVPAEMGKGIFCFDILMKWLKARKPLIHVLMEETTPENSEAARDFVLEQYAKA</sequence>
<dbReference type="InterPro" id="IPR050312">
    <property type="entry name" value="IolE/XylAMocC-like"/>
</dbReference>
<dbReference type="AlphaFoldDB" id="A0A9D1MAI2"/>